<sequence length="138" mass="15304">MVDGSRFVERVRRYYRESRPEATKELGSAAEAEAYFQSLAAEIESQVQDAEDQVAGPDLPGETYLEKGGRLTAARGQAEELVLADLLYAIPPEEEDEDDGFSPEAKAWFQEDREMRAHAAALLAEPWPEAPTETQTNG</sequence>
<proteinExistence type="predicted"/>
<protein>
    <submittedName>
        <fullName evidence="1">Uncharacterized protein</fullName>
    </submittedName>
</protein>
<dbReference type="EMBL" id="CP110618">
    <property type="protein sequence ID" value="UZJ27060.1"/>
    <property type="molecule type" value="Genomic_DNA"/>
</dbReference>
<geneLocation type="plasmid" evidence="1 2">
    <name>unnamed3</name>
</geneLocation>
<accession>A0ABY6P5W2</accession>
<reference evidence="1" key="1">
    <citation type="submission" date="2022-10" db="EMBL/GenBank/DDBJ databases">
        <title>Rhodococcus sp.75.</title>
        <authorList>
            <person name="Sun M."/>
        </authorList>
    </citation>
    <scope>NUCLEOTIDE SEQUENCE</scope>
    <source>
        <strain evidence="1">75</strain>
        <plasmid evidence="1">unnamed3</plasmid>
    </source>
</reference>
<gene>
    <name evidence="1" type="ORF">RHODO2019_19060</name>
</gene>
<organism evidence="1 2">
    <name type="scientific">Rhodococcus antarcticus</name>
    <dbReference type="NCBI Taxonomy" id="2987751"/>
    <lineage>
        <taxon>Bacteria</taxon>
        <taxon>Bacillati</taxon>
        <taxon>Actinomycetota</taxon>
        <taxon>Actinomycetes</taxon>
        <taxon>Mycobacteriales</taxon>
        <taxon>Nocardiaceae</taxon>
        <taxon>Rhodococcus</taxon>
    </lineage>
</organism>
<evidence type="ECO:0000313" key="2">
    <source>
        <dbReference type="Proteomes" id="UP001164965"/>
    </source>
</evidence>
<evidence type="ECO:0000313" key="1">
    <source>
        <dbReference type="EMBL" id="UZJ27060.1"/>
    </source>
</evidence>
<name>A0ABY6P5W2_9NOCA</name>
<keyword evidence="1" id="KW-0614">Plasmid</keyword>
<dbReference type="Proteomes" id="UP001164965">
    <property type="component" value="Plasmid unnamed3"/>
</dbReference>
<keyword evidence="2" id="KW-1185">Reference proteome</keyword>
<dbReference type="RefSeq" id="WP_265385164.1">
    <property type="nucleotide sequence ID" value="NZ_CP110618.1"/>
</dbReference>